<feature type="region of interest" description="Disordered" evidence="1">
    <location>
        <begin position="1"/>
        <end position="41"/>
    </location>
</feature>
<dbReference type="EMBL" id="JAYKXN010000008">
    <property type="protein sequence ID" value="KAK7264717.1"/>
    <property type="molecule type" value="Genomic_DNA"/>
</dbReference>
<name>A0AAN9EW77_CLITE</name>
<dbReference type="Proteomes" id="UP001359559">
    <property type="component" value="Unassembled WGS sequence"/>
</dbReference>
<reference evidence="2 3" key="1">
    <citation type="submission" date="2024-01" db="EMBL/GenBank/DDBJ databases">
        <title>The genomes of 5 underutilized Papilionoideae crops provide insights into root nodulation and disease resistance.</title>
        <authorList>
            <person name="Yuan L."/>
        </authorList>
    </citation>
    <scope>NUCLEOTIDE SEQUENCE [LARGE SCALE GENOMIC DNA]</scope>
    <source>
        <strain evidence="2">LY-2023</strain>
        <tissue evidence="2">Leaf</tissue>
    </source>
</reference>
<evidence type="ECO:0000256" key="1">
    <source>
        <dbReference type="SAM" id="MobiDB-lite"/>
    </source>
</evidence>
<dbReference type="AlphaFoldDB" id="A0AAN9EW77"/>
<evidence type="ECO:0000313" key="3">
    <source>
        <dbReference type="Proteomes" id="UP001359559"/>
    </source>
</evidence>
<gene>
    <name evidence="2" type="ORF">RJT34_32327</name>
</gene>
<feature type="compositionally biased region" description="Acidic residues" evidence="1">
    <location>
        <begin position="22"/>
        <end position="32"/>
    </location>
</feature>
<feature type="compositionally biased region" description="Basic and acidic residues" evidence="1">
    <location>
        <begin position="1"/>
        <end position="10"/>
    </location>
</feature>
<protein>
    <submittedName>
        <fullName evidence="2">Uncharacterized protein</fullName>
    </submittedName>
</protein>
<proteinExistence type="predicted"/>
<evidence type="ECO:0000313" key="2">
    <source>
        <dbReference type="EMBL" id="KAK7264717.1"/>
    </source>
</evidence>
<comment type="caution">
    <text evidence="2">The sequence shown here is derived from an EMBL/GenBank/DDBJ whole genome shotgun (WGS) entry which is preliminary data.</text>
</comment>
<accession>A0AAN9EW77</accession>
<keyword evidence="3" id="KW-1185">Reference proteome</keyword>
<sequence>MREGVHRSGDDGSNLSGRSSDDDGDGGSDDEGGIGGGDNQGDVEIDVFWIQPLRASRPGQKVSFINVLLGSLGSLLGF</sequence>
<organism evidence="2 3">
    <name type="scientific">Clitoria ternatea</name>
    <name type="common">Butterfly pea</name>
    <dbReference type="NCBI Taxonomy" id="43366"/>
    <lineage>
        <taxon>Eukaryota</taxon>
        <taxon>Viridiplantae</taxon>
        <taxon>Streptophyta</taxon>
        <taxon>Embryophyta</taxon>
        <taxon>Tracheophyta</taxon>
        <taxon>Spermatophyta</taxon>
        <taxon>Magnoliopsida</taxon>
        <taxon>eudicotyledons</taxon>
        <taxon>Gunneridae</taxon>
        <taxon>Pentapetalae</taxon>
        <taxon>rosids</taxon>
        <taxon>fabids</taxon>
        <taxon>Fabales</taxon>
        <taxon>Fabaceae</taxon>
        <taxon>Papilionoideae</taxon>
        <taxon>50 kb inversion clade</taxon>
        <taxon>NPAAA clade</taxon>
        <taxon>indigoferoid/millettioid clade</taxon>
        <taxon>Phaseoleae</taxon>
        <taxon>Clitoria</taxon>
    </lineage>
</organism>